<keyword evidence="11" id="KW-0378">Hydrolase</keyword>
<keyword evidence="16" id="KW-0865">Zymogen</keyword>
<evidence type="ECO:0000256" key="9">
    <source>
        <dbReference type="ARBA" id="ARBA00022723"/>
    </source>
</evidence>
<evidence type="ECO:0000256" key="15">
    <source>
        <dbReference type="ARBA" id="ARBA00023049"/>
    </source>
</evidence>
<comment type="subcellular location">
    <subcellularLocation>
        <location evidence="1">Endoplasmic reticulum</location>
    </subcellularLocation>
    <subcellularLocation>
        <location evidence="3">Golgi apparatus</location>
    </subcellularLocation>
    <subcellularLocation>
        <location evidence="2">Lysosome</location>
    </subcellularLocation>
    <subcellularLocation>
        <location evidence="4">Secreted</location>
    </subcellularLocation>
</comment>
<evidence type="ECO:0000256" key="14">
    <source>
        <dbReference type="ARBA" id="ARBA00023034"/>
    </source>
</evidence>
<feature type="domain" description="Peptidase M28" evidence="21">
    <location>
        <begin position="290"/>
        <end position="498"/>
    </location>
</feature>
<dbReference type="PANTHER" id="PTHR12053:SF3">
    <property type="entry name" value="CARBOXYPEPTIDASE Q"/>
    <property type="match status" value="1"/>
</dbReference>
<keyword evidence="23" id="KW-1185">Reference proteome</keyword>
<evidence type="ECO:0000256" key="3">
    <source>
        <dbReference type="ARBA" id="ARBA00004555"/>
    </source>
</evidence>
<evidence type="ECO:0000256" key="12">
    <source>
        <dbReference type="ARBA" id="ARBA00022824"/>
    </source>
</evidence>
<dbReference type="PANTHER" id="PTHR12053">
    <property type="entry name" value="PROTEASE FAMILY M28 PLASMA GLUTAMATE CARBOXYPEPTIDASE-RELATED"/>
    <property type="match status" value="1"/>
</dbReference>
<dbReference type="GO" id="GO:0070573">
    <property type="term" value="F:metallodipeptidase activity"/>
    <property type="evidence" value="ECO:0007669"/>
    <property type="project" value="InterPro"/>
</dbReference>
<dbReference type="GO" id="GO:0006508">
    <property type="term" value="P:proteolysis"/>
    <property type="evidence" value="ECO:0007669"/>
    <property type="project" value="UniProtKB-KW"/>
</dbReference>
<evidence type="ECO:0000259" key="21">
    <source>
        <dbReference type="Pfam" id="PF04389"/>
    </source>
</evidence>
<evidence type="ECO:0000256" key="19">
    <source>
        <dbReference type="ARBA" id="ARBA00025833"/>
    </source>
</evidence>
<sequence>MRITTLLIALLCTCGLARLDAQEAVNEDINTIIRKHGLEQSQAMEIAGWMTDVYGPRLTGSPMLDKATDWAQKTLNEWGMKNVHLEEWGPFGTGWEMSHFEMHASSPSYWPLIAYPKAWSPSVKGTGSVIYMAAETVEDLAQYKGKLKGKFVLLDTIREVKEIWEPNAKRHDAESLLDMANAPMPTPRPRRNYNLGARGFRTALWELMEEEKPLAILDRSYKGDHGTVFVSSARTAEGRSRDKDKKVVPQVTVAVEHYNRILRNLQRGIDVKLSIDMKAEYTNPDEMEHNIIAEIPGTDLKDEVVMFGAHFDSWHTATGATDNGAGSTVMMEAARILLETIKESGVQPRRTLRLALWTGEEQGLLGSRGYAKDHFAVFPPDSYTPQSLKPEQEKISAYYNLDNGTGKVRGIYLQGNEAVAPIFRAWLQPFKDLDASTVSLGNTGGTDHLTFDAVGIPGFQFIQEPMAYFARTHHSNMDNFDHLSGEDLSQAATIIASFVFHTAMRDEMLPRKESKIDGK</sequence>
<dbReference type="Gene3D" id="3.50.30.30">
    <property type="match status" value="1"/>
</dbReference>
<keyword evidence="13" id="KW-0862">Zinc</keyword>
<evidence type="ECO:0000256" key="20">
    <source>
        <dbReference type="ARBA" id="ARBA00033328"/>
    </source>
</evidence>
<evidence type="ECO:0000256" key="6">
    <source>
        <dbReference type="ARBA" id="ARBA00022525"/>
    </source>
</evidence>
<keyword evidence="8" id="KW-0645">Protease</keyword>
<organism evidence="22 23">
    <name type="scientific">Neolewinella aurantiaca</name>
    <dbReference type="NCBI Taxonomy" id="2602767"/>
    <lineage>
        <taxon>Bacteria</taxon>
        <taxon>Pseudomonadati</taxon>
        <taxon>Bacteroidota</taxon>
        <taxon>Saprospiria</taxon>
        <taxon>Saprospirales</taxon>
        <taxon>Lewinellaceae</taxon>
        <taxon>Neolewinella</taxon>
    </lineage>
</organism>
<keyword evidence="15" id="KW-0482">Metalloprotease</keyword>
<evidence type="ECO:0000256" key="7">
    <source>
        <dbReference type="ARBA" id="ARBA00022645"/>
    </source>
</evidence>
<reference evidence="22 23" key="1">
    <citation type="submission" date="2019-08" db="EMBL/GenBank/DDBJ databases">
        <title>Lewinella sp. strain SSH13 Genome sequencing and assembly.</title>
        <authorList>
            <person name="Kim I."/>
        </authorList>
    </citation>
    <scope>NUCLEOTIDE SEQUENCE [LARGE SCALE GENOMIC DNA]</scope>
    <source>
        <strain evidence="22 23">SSH13</strain>
    </source>
</reference>
<dbReference type="SUPFAM" id="SSF53187">
    <property type="entry name" value="Zn-dependent exopeptidases"/>
    <property type="match status" value="1"/>
</dbReference>
<dbReference type="InterPro" id="IPR007484">
    <property type="entry name" value="Peptidase_M28"/>
</dbReference>
<comment type="caution">
    <text evidence="22">The sequence shown here is derived from an EMBL/GenBank/DDBJ whole genome shotgun (WGS) entry which is preliminary data.</text>
</comment>
<evidence type="ECO:0000256" key="10">
    <source>
        <dbReference type="ARBA" id="ARBA00022729"/>
    </source>
</evidence>
<evidence type="ECO:0000313" key="22">
    <source>
        <dbReference type="EMBL" id="TXF89770.1"/>
    </source>
</evidence>
<dbReference type="GO" id="GO:0005764">
    <property type="term" value="C:lysosome"/>
    <property type="evidence" value="ECO:0007669"/>
    <property type="project" value="UniProtKB-SubCell"/>
</dbReference>
<keyword evidence="14" id="KW-0333">Golgi apparatus</keyword>
<evidence type="ECO:0000256" key="1">
    <source>
        <dbReference type="ARBA" id="ARBA00004240"/>
    </source>
</evidence>
<accession>A0A5C7FPV6</accession>
<dbReference type="GO" id="GO:0004180">
    <property type="term" value="F:carboxypeptidase activity"/>
    <property type="evidence" value="ECO:0007669"/>
    <property type="project" value="UniProtKB-KW"/>
</dbReference>
<dbReference type="InterPro" id="IPR039866">
    <property type="entry name" value="CPQ"/>
</dbReference>
<comment type="subunit">
    <text evidence="19">Homodimer. The monomeric form is inactive while the homodimer is active.</text>
</comment>
<evidence type="ECO:0000256" key="5">
    <source>
        <dbReference type="ARBA" id="ARBA00014116"/>
    </source>
</evidence>
<keyword evidence="10" id="KW-0732">Signal</keyword>
<evidence type="ECO:0000256" key="18">
    <source>
        <dbReference type="ARBA" id="ARBA00023228"/>
    </source>
</evidence>
<keyword evidence="12" id="KW-0256">Endoplasmic reticulum</keyword>
<evidence type="ECO:0000256" key="16">
    <source>
        <dbReference type="ARBA" id="ARBA00023145"/>
    </source>
</evidence>
<dbReference type="Pfam" id="PF04389">
    <property type="entry name" value="Peptidase_M28"/>
    <property type="match status" value="1"/>
</dbReference>
<keyword evidence="17" id="KW-0325">Glycoprotein</keyword>
<dbReference type="GO" id="GO:0005576">
    <property type="term" value="C:extracellular region"/>
    <property type="evidence" value="ECO:0007669"/>
    <property type="project" value="UniProtKB-SubCell"/>
</dbReference>
<dbReference type="EMBL" id="VOXD01000011">
    <property type="protein sequence ID" value="TXF89770.1"/>
    <property type="molecule type" value="Genomic_DNA"/>
</dbReference>
<evidence type="ECO:0000256" key="8">
    <source>
        <dbReference type="ARBA" id="ARBA00022670"/>
    </source>
</evidence>
<proteinExistence type="predicted"/>
<name>A0A5C7FPV6_9BACT</name>
<evidence type="ECO:0000256" key="11">
    <source>
        <dbReference type="ARBA" id="ARBA00022801"/>
    </source>
</evidence>
<evidence type="ECO:0000313" key="23">
    <source>
        <dbReference type="Proteomes" id="UP000321907"/>
    </source>
</evidence>
<evidence type="ECO:0000256" key="2">
    <source>
        <dbReference type="ARBA" id="ARBA00004371"/>
    </source>
</evidence>
<keyword evidence="18" id="KW-0458">Lysosome</keyword>
<keyword evidence="7" id="KW-0121">Carboxypeptidase</keyword>
<dbReference type="Proteomes" id="UP000321907">
    <property type="component" value="Unassembled WGS sequence"/>
</dbReference>
<dbReference type="AlphaFoldDB" id="A0A5C7FPV6"/>
<protein>
    <recommendedName>
        <fullName evidence="5">Carboxypeptidase Q</fullName>
    </recommendedName>
    <alternativeName>
        <fullName evidence="20">Plasma glutamate carboxypeptidase</fullName>
    </alternativeName>
</protein>
<keyword evidence="6" id="KW-0964">Secreted</keyword>
<keyword evidence="9" id="KW-0479">Metal-binding</keyword>
<dbReference type="RefSeq" id="WP_147930363.1">
    <property type="nucleotide sequence ID" value="NZ_VOXD01000011.1"/>
</dbReference>
<dbReference type="GO" id="GO:0046872">
    <property type="term" value="F:metal ion binding"/>
    <property type="evidence" value="ECO:0007669"/>
    <property type="project" value="UniProtKB-KW"/>
</dbReference>
<gene>
    <name evidence="22" type="ORF">FUA23_08770</name>
</gene>
<evidence type="ECO:0000256" key="17">
    <source>
        <dbReference type="ARBA" id="ARBA00023180"/>
    </source>
</evidence>
<dbReference type="OrthoDB" id="9769665at2"/>
<evidence type="ECO:0000256" key="13">
    <source>
        <dbReference type="ARBA" id="ARBA00022833"/>
    </source>
</evidence>
<dbReference type="Gene3D" id="3.40.630.10">
    <property type="entry name" value="Zn peptidases"/>
    <property type="match status" value="1"/>
</dbReference>
<evidence type="ECO:0000256" key="4">
    <source>
        <dbReference type="ARBA" id="ARBA00004613"/>
    </source>
</evidence>